<dbReference type="SMART" id="SM00233">
    <property type="entry name" value="PH"/>
    <property type="match status" value="1"/>
</dbReference>
<dbReference type="SUPFAM" id="SSF49562">
    <property type="entry name" value="C2 domain (Calcium/lipid-binding domain, CaLB)"/>
    <property type="match status" value="1"/>
</dbReference>
<name>Q4RX70_TETNG</name>
<dbReference type="InterPro" id="IPR017946">
    <property type="entry name" value="PLC-like_Pdiesterase_TIM-brl"/>
</dbReference>
<dbReference type="InterPro" id="IPR002048">
    <property type="entry name" value="EF_hand_dom"/>
</dbReference>
<gene>
    <name evidence="17" type="ORF">GSTENG00027540001</name>
</gene>
<comment type="subcellular location">
    <subcellularLocation>
        <location evidence="2">Cytoplasm</location>
    </subcellularLocation>
</comment>
<feature type="domain" description="EF-hand" evidence="16">
    <location>
        <begin position="191"/>
        <end position="227"/>
    </location>
</feature>
<feature type="domain" description="PH" evidence="13">
    <location>
        <begin position="6"/>
        <end position="114"/>
    </location>
</feature>
<dbReference type="PROSITE" id="PS00018">
    <property type="entry name" value="EF_HAND_1"/>
    <property type="match status" value="1"/>
</dbReference>
<evidence type="ECO:0000256" key="5">
    <source>
        <dbReference type="ARBA" id="ARBA00022723"/>
    </source>
</evidence>
<dbReference type="Gene3D" id="2.60.40.150">
    <property type="entry name" value="C2 domain"/>
    <property type="match status" value="1"/>
</dbReference>
<protein>
    <recommendedName>
        <fullName evidence="3 11">Phosphoinositide phospholipase C</fullName>
        <ecNumber evidence="3 11">3.1.4.11</ecNumber>
    </recommendedName>
</protein>
<feature type="non-terminal residue" evidence="17">
    <location>
        <position position="1"/>
    </location>
</feature>
<dbReference type="InterPro" id="IPR001711">
    <property type="entry name" value="PLipase_C_Pinositol-sp_Y"/>
</dbReference>
<reference evidence="17" key="2">
    <citation type="submission" date="2004-02" db="EMBL/GenBank/DDBJ databases">
        <authorList>
            <consortium name="Genoscope"/>
            <consortium name="Whitehead Institute Centre for Genome Research"/>
        </authorList>
    </citation>
    <scope>NUCLEOTIDE SEQUENCE</scope>
</reference>
<keyword evidence="5" id="KW-0479">Metal-binding</keyword>
<dbReference type="FunFam" id="3.20.20.190:FF:000037">
    <property type="entry name" value="Phosphoinositide phospholipase C"/>
    <property type="match status" value="1"/>
</dbReference>
<evidence type="ECO:0000259" key="16">
    <source>
        <dbReference type="PROSITE" id="PS50222"/>
    </source>
</evidence>
<dbReference type="InterPro" id="IPR011993">
    <property type="entry name" value="PH-like_dom_sf"/>
</dbReference>
<dbReference type="SUPFAM" id="SSF47473">
    <property type="entry name" value="EF-hand"/>
    <property type="match status" value="1"/>
</dbReference>
<evidence type="ECO:0000256" key="9">
    <source>
        <dbReference type="ARBA" id="ARBA00023224"/>
    </source>
</evidence>
<evidence type="ECO:0000256" key="12">
    <source>
        <dbReference type="SAM" id="MobiDB-lite"/>
    </source>
</evidence>
<dbReference type="GO" id="GO:0016042">
    <property type="term" value="P:lipid catabolic process"/>
    <property type="evidence" value="ECO:0007669"/>
    <property type="project" value="UniProtKB-KW"/>
</dbReference>
<dbReference type="GO" id="GO:0004435">
    <property type="term" value="F:phosphatidylinositol-4,5-bisphosphate phospholipase C activity"/>
    <property type="evidence" value="ECO:0007669"/>
    <property type="project" value="UniProtKB-EC"/>
</dbReference>
<dbReference type="Pfam" id="PF00168">
    <property type="entry name" value="C2"/>
    <property type="match status" value="1"/>
</dbReference>
<comment type="catalytic activity">
    <reaction evidence="10">
        <text>a 1,2-diacyl-sn-glycero-3-phospho-(1D-myo-inositol-4,5-bisphosphate) + H2O = 1D-myo-inositol 1,4,5-trisphosphate + a 1,2-diacyl-sn-glycerol + H(+)</text>
        <dbReference type="Rhea" id="RHEA:33179"/>
        <dbReference type="ChEBI" id="CHEBI:15377"/>
        <dbReference type="ChEBI" id="CHEBI:15378"/>
        <dbReference type="ChEBI" id="CHEBI:17815"/>
        <dbReference type="ChEBI" id="CHEBI:58456"/>
        <dbReference type="ChEBI" id="CHEBI:203600"/>
        <dbReference type="EC" id="3.1.4.11"/>
    </reaction>
    <physiologicalReaction direction="left-to-right" evidence="10">
        <dbReference type="Rhea" id="RHEA:33180"/>
    </physiologicalReaction>
</comment>
<dbReference type="Gene3D" id="2.30.29.30">
    <property type="entry name" value="Pleckstrin-homology domain (PH domain)/Phosphotyrosine-binding domain (PTB)"/>
    <property type="match status" value="1"/>
</dbReference>
<dbReference type="Gene3D" id="1.10.238.10">
    <property type="entry name" value="EF-hand"/>
    <property type="match status" value="2"/>
</dbReference>
<feature type="compositionally biased region" description="Basic and acidic residues" evidence="12">
    <location>
        <begin position="1126"/>
        <end position="1135"/>
    </location>
</feature>
<evidence type="ECO:0000256" key="3">
    <source>
        <dbReference type="ARBA" id="ARBA00012368"/>
    </source>
</evidence>
<dbReference type="Pfam" id="PF09279">
    <property type="entry name" value="EF-hand_like"/>
    <property type="match status" value="1"/>
</dbReference>
<dbReference type="AlphaFoldDB" id="Q4RX70"/>
<feature type="region of interest" description="Disordered" evidence="12">
    <location>
        <begin position="880"/>
        <end position="1068"/>
    </location>
</feature>
<feature type="region of interest" description="Disordered" evidence="12">
    <location>
        <begin position="1084"/>
        <end position="1135"/>
    </location>
</feature>
<dbReference type="CDD" id="cd08633">
    <property type="entry name" value="PI-PLCc_eta2"/>
    <property type="match status" value="1"/>
</dbReference>
<dbReference type="FunFam" id="2.30.29.30:FF:000025">
    <property type="entry name" value="Phosphoinositide phospholipase C"/>
    <property type="match status" value="1"/>
</dbReference>
<dbReference type="GO" id="GO:0046488">
    <property type="term" value="P:phosphatidylinositol metabolic process"/>
    <property type="evidence" value="ECO:0007669"/>
    <property type="project" value="TreeGrafter"/>
</dbReference>
<dbReference type="Gene3D" id="3.20.20.190">
    <property type="entry name" value="Phosphatidylinositol (PI) phosphodiesterase"/>
    <property type="match status" value="1"/>
</dbReference>
<evidence type="ECO:0000256" key="7">
    <source>
        <dbReference type="ARBA" id="ARBA00022963"/>
    </source>
</evidence>
<dbReference type="InterPro" id="IPR001849">
    <property type="entry name" value="PH_domain"/>
</dbReference>
<keyword evidence="7 11" id="KW-0442">Lipid degradation</keyword>
<dbReference type="SMART" id="SM00239">
    <property type="entry name" value="C2"/>
    <property type="match status" value="1"/>
</dbReference>
<dbReference type="PROSITE" id="PS50003">
    <property type="entry name" value="PH_DOMAIN"/>
    <property type="match status" value="1"/>
</dbReference>
<keyword evidence="4" id="KW-0963">Cytoplasm</keyword>
<organism evidence="17">
    <name type="scientific">Tetraodon nigroviridis</name>
    <name type="common">Spotted green pufferfish</name>
    <name type="synonym">Chelonodon nigroviridis</name>
    <dbReference type="NCBI Taxonomy" id="99883"/>
    <lineage>
        <taxon>Eukaryota</taxon>
        <taxon>Metazoa</taxon>
        <taxon>Chordata</taxon>
        <taxon>Craniata</taxon>
        <taxon>Vertebrata</taxon>
        <taxon>Euteleostomi</taxon>
        <taxon>Actinopterygii</taxon>
        <taxon>Neopterygii</taxon>
        <taxon>Teleostei</taxon>
        <taxon>Neoteleostei</taxon>
        <taxon>Acanthomorphata</taxon>
        <taxon>Eupercaria</taxon>
        <taxon>Tetraodontiformes</taxon>
        <taxon>Tetradontoidea</taxon>
        <taxon>Tetraodontidae</taxon>
        <taxon>Tetraodon</taxon>
    </lineage>
</organism>
<feature type="compositionally biased region" description="Low complexity" evidence="12">
    <location>
        <begin position="1103"/>
        <end position="1116"/>
    </location>
</feature>
<feature type="domain" description="C2" evidence="14">
    <location>
        <begin position="725"/>
        <end position="853"/>
    </location>
</feature>
<feature type="compositionally biased region" description="Polar residues" evidence="12">
    <location>
        <begin position="992"/>
        <end position="1001"/>
    </location>
</feature>
<dbReference type="GO" id="GO:0005737">
    <property type="term" value="C:cytoplasm"/>
    <property type="evidence" value="ECO:0007669"/>
    <property type="project" value="UniProtKB-SubCell"/>
</dbReference>
<dbReference type="InterPro" id="IPR001192">
    <property type="entry name" value="PI-PLC_fam"/>
</dbReference>
<dbReference type="PRINTS" id="PR00390">
    <property type="entry name" value="PHPHLIPASEC"/>
</dbReference>
<evidence type="ECO:0000256" key="11">
    <source>
        <dbReference type="RuleBase" id="RU361133"/>
    </source>
</evidence>
<evidence type="ECO:0000256" key="4">
    <source>
        <dbReference type="ARBA" id="ARBA00022490"/>
    </source>
</evidence>
<dbReference type="Pfam" id="PF00388">
    <property type="entry name" value="PI-PLC-X"/>
    <property type="match status" value="1"/>
</dbReference>
<dbReference type="InterPro" id="IPR018247">
    <property type="entry name" value="EF_Hand_1_Ca_BS"/>
</dbReference>
<evidence type="ECO:0000259" key="15">
    <source>
        <dbReference type="PROSITE" id="PS50008"/>
    </source>
</evidence>
<dbReference type="KEGG" id="tng:GSTEN00027540G001"/>
<keyword evidence="8 11" id="KW-0443">Lipid metabolism</keyword>
<dbReference type="SMART" id="SM00054">
    <property type="entry name" value="EFh"/>
    <property type="match status" value="2"/>
</dbReference>
<dbReference type="SUPFAM" id="SSF51695">
    <property type="entry name" value="PLC-like phosphodiesterases"/>
    <property type="match status" value="1"/>
</dbReference>
<dbReference type="CDD" id="cd00275">
    <property type="entry name" value="C2_PLC_like"/>
    <property type="match status" value="1"/>
</dbReference>
<evidence type="ECO:0000256" key="2">
    <source>
        <dbReference type="ARBA" id="ARBA00004496"/>
    </source>
</evidence>
<dbReference type="Pfam" id="PF16457">
    <property type="entry name" value="PH_12"/>
    <property type="match status" value="1"/>
</dbReference>
<evidence type="ECO:0000313" key="17">
    <source>
        <dbReference type="EMBL" id="CAG07012.1"/>
    </source>
</evidence>
<reference evidence="17" key="1">
    <citation type="journal article" date="2004" name="Nature">
        <title>Genome duplication in the teleost fish Tetraodon nigroviridis reveals the early vertebrate proto-karyotype.</title>
        <authorList>
            <person name="Jaillon O."/>
            <person name="Aury J.-M."/>
            <person name="Brunet F."/>
            <person name="Petit J.-L."/>
            <person name="Stange-Thomann N."/>
            <person name="Mauceli E."/>
            <person name="Bouneau L."/>
            <person name="Fischer C."/>
            <person name="Ozouf-Costaz C."/>
            <person name="Bernot A."/>
            <person name="Nicaud S."/>
            <person name="Jaffe D."/>
            <person name="Fisher S."/>
            <person name="Lutfalla G."/>
            <person name="Dossat C."/>
            <person name="Segurens B."/>
            <person name="Dasilva C."/>
            <person name="Salanoubat M."/>
            <person name="Levy M."/>
            <person name="Boudet N."/>
            <person name="Castellano S."/>
            <person name="Anthouard V."/>
            <person name="Jubin C."/>
            <person name="Castelli V."/>
            <person name="Katinka M."/>
            <person name="Vacherie B."/>
            <person name="Biemont C."/>
            <person name="Skalli Z."/>
            <person name="Cattolico L."/>
            <person name="Poulain J."/>
            <person name="De Berardinis V."/>
            <person name="Cruaud C."/>
            <person name="Duprat S."/>
            <person name="Brottier P."/>
            <person name="Coutanceau J.-P."/>
            <person name="Gouzy J."/>
            <person name="Parra G."/>
            <person name="Lardier G."/>
            <person name="Chapple C."/>
            <person name="McKernan K.J."/>
            <person name="McEwan P."/>
            <person name="Bosak S."/>
            <person name="Kellis M."/>
            <person name="Volff J.-N."/>
            <person name="Guigo R."/>
            <person name="Zody M.C."/>
            <person name="Mesirov J."/>
            <person name="Lindblad-Toh K."/>
            <person name="Birren B."/>
            <person name="Nusbaum C."/>
            <person name="Kahn D."/>
            <person name="Robinson-Rechavi M."/>
            <person name="Laudet V."/>
            <person name="Schachter V."/>
            <person name="Quetier F."/>
            <person name="Saurin W."/>
            <person name="Scarpelli C."/>
            <person name="Wincker P."/>
            <person name="Lander E.S."/>
            <person name="Weissenbach J."/>
            <person name="Roest Crollius H."/>
        </authorList>
    </citation>
    <scope>NUCLEOTIDE SEQUENCE [LARGE SCALE GENOMIC DNA]</scope>
</reference>
<keyword evidence="6" id="KW-0106">Calcium</keyword>
<dbReference type="EC" id="3.1.4.11" evidence="3 11"/>
<dbReference type="InterPro" id="IPR028393">
    <property type="entry name" value="PLC-eta2_cat"/>
</dbReference>
<evidence type="ECO:0000256" key="1">
    <source>
        <dbReference type="ARBA" id="ARBA00001913"/>
    </source>
</evidence>
<dbReference type="PANTHER" id="PTHR10336:SF146">
    <property type="entry name" value="PHOSPHOINOSITIDE PHOSPHOLIPASE C"/>
    <property type="match status" value="1"/>
</dbReference>
<dbReference type="InterPro" id="IPR000008">
    <property type="entry name" value="C2_dom"/>
</dbReference>
<dbReference type="InterPro" id="IPR015359">
    <property type="entry name" value="PLC_EF-hand-like"/>
</dbReference>
<feature type="domain" description="EF-hand" evidence="16">
    <location>
        <begin position="155"/>
        <end position="190"/>
    </location>
</feature>
<dbReference type="Pfam" id="PF00387">
    <property type="entry name" value="PI-PLC-Y"/>
    <property type="match status" value="1"/>
</dbReference>
<dbReference type="SMART" id="SM00148">
    <property type="entry name" value="PLCXc"/>
    <property type="match status" value="1"/>
</dbReference>
<dbReference type="PROSITE" id="PS50007">
    <property type="entry name" value="PIPLC_X_DOMAIN"/>
    <property type="match status" value="1"/>
</dbReference>
<dbReference type="PROSITE" id="PS50004">
    <property type="entry name" value="C2"/>
    <property type="match status" value="1"/>
</dbReference>
<evidence type="ECO:0000259" key="13">
    <source>
        <dbReference type="PROSITE" id="PS50003"/>
    </source>
</evidence>
<dbReference type="FunFam" id="2.60.40.150:FF:000018">
    <property type="entry name" value="Phosphoinositide phospholipase C"/>
    <property type="match status" value="1"/>
</dbReference>
<proteinExistence type="predicted"/>
<evidence type="ECO:0000256" key="6">
    <source>
        <dbReference type="ARBA" id="ARBA00022837"/>
    </source>
</evidence>
<dbReference type="PANTHER" id="PTHR10336">
    <property type="entry name" value="PHOSPHOINOSITIDE-SPECIFIC PHOSPHOLIPASE C FAMILY PROTEIN"/>
    <property type="match status" value="1"/>
</dbReference>
<dbReference type="InterPro" id="IPR035892">
    <property type="entry name" value="C2_domain_sf"/>
</dbReference>
<dbReference type="GO" id="GO:0048015">
    <property type="term" value="P:phosphatidylinositol-mediated signaling"/>
    <property type="evidence" value="ECO:0007669"/>
    <property type="project" value="TreeGrafter"/>
</dbReference>
<accession>Q4RX70</accession>
<keyword evidence="11" id="KW-0378">Hydrolase</keyword>
<dbReference type="SUPFAM" id="SSF50729">
    <property type="entry name" value="PH domain-like"/>
    <property type="match status" value="1"/>
</dbReference>
<dbReference type="CDD" id="cd16205">
    <property type="entry name" value="EFh_PI-PLCeta"/>
    <property type="match status" value="1"/>
</dbReference>
<evidence type="ECO:0000259" key="14">
    <source>
        <dbReference type="PROSITE" id="PS50004"/>
    </source>
</evidence>
<feature type="compositionally biased region" description="Polar residues" evidence="12">
    <location>
        <begin position="908"/>
        <end position="922"/>
    </location>
</feature>
<evidence type="ECO:0000256" key="10">
    <source>
        <dbReference type="ARBA" id="ARBA00023674"/>
    </source>
</evidence>
<keyword evidence="9" id="KW-0807">Transducer</keyword>
<sequence length="1158" mass="132037">VERCMYTMQTGTEMTKLKGKKKGLFRFFYLDEHKSCIRWRPSKKQDKAKITIDSIQEVCEGKKSEMFRRYADNRFDPNCCFSIYHGERVKSLDLVTTNAEEARTWVTGLKYLMAGISDEDSLARRQRTRDQYPLSSLSSAFSLWDGQAGVLRLNCDITWLQQTFSEADKNRDGTLSIGEVHQLLHKLNVNLPKQKVRQMFQDADTDENQGSLGFEEFCSFYKMISTRRDLYLIMISYSNQKEVMDLHDLAHFLENEQKMRGLTKEHLADIVAKFEPCPENLQHMVLGIDGFTNFMRSPAGDIFNPEHNEVNQDMTQPLNHYFIATSHNTYLSGDQLLSQSRVEMYAYVLQAGCRCVEVDCWDGPDGEPIIHHGYTLTSKILFKDVIETINKHAFTKSQYPVILSIENHCSVPQQKKMAEYLKEVLQDKLDLSVVISNDCKRLPSPEILKGKVLIKVRPRKILVKVNAARVTQHSATINPFSRGKNCQRASILMQKKVMFLMKTLGMRKRKMMMTNRQFHPRQTDREKENTYVLFACLKGGNSVSSASSTKKKRRFGRAIMRSFKRKRKKWVQVKNKAMSDAESNYSSSRERTEIVYHPKKRKTMRLSRALSDLVKYTKSVRVHDIETQAFTNSWQVSSLNETVMNQIIQLKPSELVRLNQRQLLRVYPSNYRVDSSNFNPQPYWNTGCHMVALNYQTEGRMLELNRAKFSANGNCGYILKPKCMRKGAFNPTLEDPLPGRRKTQLVLKVISGQQLPKPKDSMFGDRGEIIDPFVEVEIIGLPMDCSKQQTRVVEDNGFNPMWEETLVFNIQMPQVALVRFQVWDHDPIGQDFIGQRTIALTSMMPEDGRGVGFRKDLDTVSQDSRNGEMFWPSAKAAVHKGAMSEPVRRAHRVKIHEPPETRRGIFSRMSSTDSHHMGSSPSMKEDSFDADSPPQTLGINGPVPGSQNPIQEECENEQNESALLTCAEQKTDQTHEPEQPGQRQELSEEPAGSTQPETQTDAVHRPEPEPHPQLQPEAISPALIPPSSPARVRRTLETPVHPLPSTPVRAQARSHTCPRNQITTAQTPTVLRRHASRLQTQALLHGSSSGSQMRPIPNGLCLSDSTSSSSDASTDSQEFAPAGEPDGAKQREGTLQREMKALFDQRMREIRCKSPLFF</sequence>
<feature type="compositionally biased region" description="Polar residues" evidence="12">
    <location>
        <begin position="1053"/>
        <end position="1068"/>
    </location>
</feature>
<dbReference type="OrthoDB" id="269822at2759"/>
<feature type="compositionally biased region" description="Basic and acidic residues" evidence="12">
    <location>
        <begin position="969"/>
        <end position="978"/>
    </location>
</feature>
<dbReference type="SMART" id="SM00149">
    <property type="entry name" value="PLCYc"/>
    <property type="match status" value="1"/>
</dbReference>
<dbReference type="GO" id="GO:0051209">
    <property type="term" value="P:release of sequestered calcium ion into cytosol"/>
    <property type="evidence" value="ECO:0007669"/>
    <property type="project" value="TreeGrafter"/>
</dbReference>
<evidence type="ECO:0000256" key="8">
    <source>
        <dbReference type="ARBA" id="ARBA00023098"/>
    </source>
</evidence>
<dbReference type="FunFam" id="1.10.238.10:FF:000005">
    <property type="entry name" value="Phosphoinositide phospholipase C"/>
    <property type="match status" value="1"/>
</dbReference>
<dbReference type="InterPro" id="IPR011992">
    <property type="entry name" value="EF-hand-dom_pair"/>
</dbReference>
<dbReference type="InterPro" id="IPR000909">
    <property type="entry name" value="PLipase_C_PInositol-sp_X_dom"/>
</dbReference>
<feature type="domain" description="PI-PLC Y-box" evidence="15">
    <location>
        <begin position="610"/>
        <end position="725"/>
    </location>
</feature>
<dbReference type="GO" id="GO:0005509">
    <property type="term" value="F:calcium ion binding"/>
    <property type="evidence" value="ECO:0007669"/>
    <property type="project" value="InterPro"/>
</dbReference>
<comment type="cofactor">
    <cofactor evidence="1">
        <name>Ca(2+)</name>
        <dbReference type="ChEBI" id="CHEBI:29108"/>
    </cofactor>
</comment>
<dbReference type="PROSITE" id="PS50222">
    <property type="entry name" value="EF_HAND_2"/>
    <property type="match status" value="2"/>
</dbReference>
<dbReference type="PROSITE" id="PS50008">
    <property type="entry name" value="PIPLC_Y_DOMAIN"/>
    <property type="match status" value="1"/>
</dbReference>
<dbReference type="EMBL" id="CAAE01014979">
    <property type="protein sequence ID" value="CAG07012.1"/>
    <property type="molecule type" value="Genomic_DNA"/>
</dbReference>
<feature type="compositionally biased region" description="Low complexity" evidence="12">
    <location>
        <begin position="1012"/>
        <end position="1022"/>
    </location>
</feature>